<name>A0A9D4YKW3_PEA</name>
<dbReference type="SUPFAM" id="SSF55831">
    <property type="entry name" value="Thymidylate synthase/dCMP hydroxymethylase"/>
    <property type="match status" value="1"/>
</dbReference>
<organism evidence="1 2">
    <name type="scientific">Pisum sativum</name>
    <name type="common">Garden pea</name>
    <name type="synonym">Lathyrus oleraceus</name>
    <dbReference type="NCBI Taxonomy" id="3888"/>
    <lineage>
        <taxon>Eukaryota</taxon>
        <taxon>Viridiplantae</taxon>
        <taxon>Streptophyta</taxon>
        <taxon>Embryophyta</taxon>
        <taxon>Tracheophyta</taxon>
        <taxon>Spermatophyta</taxon>
        <taxon>Magnoliopsida</taxon>
        <taxon>eudicotyledons</taxon>
        <taxon>Gunneridae</taxon>
        <taxon>Pentapetalae</taxon>
        <taxon>rosids</taxon>
        <taxon>fabids</taxon>
        <taxon>Fabales</taxon>
        <taxon>Fabaceae</taxon>
        <taxon>Papilionoideae</taxon>
        <taxon>50 kb inversion clade</taxon>
        <taxon>NPAAA clade</taxon>
        <taxon>Hologalegina</taxon>
        <taxon>IRL clade</taxon>
        <taxon>Fabeae</taxon>
        <taxon>Lathyrus</taxon>
    </lineage>
</organism>
<proteinExistence type="predicted"/>
<dbReference type="AlphaFoldDB" id="A0A9D4YKW3"/>
<dbReference type="Gene3D" id="3.30.572.10">
    <property type="entry name" value="Thymidylate synthase/dCMP hydroxymethylase domain"/>
    <property type="match status" value="1"/>
</dbReference>
<reference evidence="1 2" key="1">
    <citation type="journal article" date="2022" name="Nat. Genet.">
        <title>Improved pea reference genome and pan-genome highlight genomic features and evolutionary characteristics.</title>
        <authorList>
            <person name="Yang T."/>
            <person name="Liu R."/>
            <person name="Luo Y."/>
            <person name="Hu S."/>
            <person name="Wang D."/>
            <person name="Wang C."/>
            <person name="Pandey M.K."/>
            <person name="Ge S."/>
            <person name="Xu Q."/>
            <person name="Li N."/>
            <person name="Li G."/>
            <person name="Huang Y."/>
            <person name="Saxena R.K."/>
            <person name="Ji Y."/>
            <person name="Li M."/>
            <person name="Yan X."/>
            <person name="He Y."/>
            <person name="Liu Y."/>
            <person name="Wang X."/>
            <person name="Xiang C."/>
            <person name="Varshney R.K."/>
            <person name="Ding H."/>
            <person name="Gao S."/>
            <person name="Zong X."/>
        </authorList>
    </citation>
    <scope>NUCLEOTIDE SEQUENCE [LARGE SCALE GENOMIC DNA]</scope>
    <source>
        <strain evidence="1 2">cv. Zhongwan 6</strain>
    </source>
</reference>
<accession>A0A9D4YKW3</accession>
<dbReference type="InterPro" id="IPR036926">
    <property type="entry name" value="Thymidate_synth/dCMP_Mease_sf"/>
</dbReference>
<dbReference type="GO" id="GO:0004799">
    <property type="term" value="F:thymidylate synthase activity"/>
    <property type="evidence" value="ECO:0007669"/>
    <property type="project" value="TreeGrafter"/>
</dbReference>
<gene>
    <name evidence="1" type="ORF">KIW84_024197</name>
</gene>
<dbReference type="InterPro" id="IPR015421">
    <property type="entry name" value="PyrdxlP-dep_Trfase_major"/>
</dbReference>
<dbReference type="Gene3D" id="3.40.640.10">
    <property type="entry name" value="Type I PLP-dependent aspartate aminotransferase-like (Major domain)"/>
    <property type="match status" value="1"/>
</dbReference>
<evidence type="ECO:0000313" key="1">
    <source>
        <dbReference type="EMBL" id="KAI5438361.1"/>
    </source>
</evidence>
<comment type="caution">
    <text evidence="1">The sequence shown here is derived from an EMBL/GenBank/DDBJ whole genome shotgun (WGS) entry which is preliminary data.</text>
</comment>
<dbReference type="Gramene" id="Psat02G0419700-T1">
    <property type="protein sequence ID" value="KAI5438361.1"/>
    <property type="gene ID" value="KIW84_024197"/>
</dbReference>
<dbReference type="EMBL" id="JAMSHJ010000002">
    <property type="protein sequence ID" value="KAI5438361.1"/>
    <property type="molecule type" value="Genomic_DNA"/>
</dbReference>
<evidence type="ECO:0000313" key="2">
    <source>
        <dbReference type="Proteomes" id="UP001058974"/>
    </source>
</evidence>
<dbReference type="GO" id="GO:0005829">
    <property type="term" value="C:cytosol"/>
    <property type="evidence" value="ECO:0007669"/>
    <property type="project" value="TreeGrafter"/>
</dbReference>
<protein>
    <submittedName>
        <fullName evidence="1">Uncharacterized protein</fullName>
    </submittedName>
</protein>
<sequence length="186" mass="20547">MHMKGDLGHVYGLQWRHFGARYTNMHDDYVGQGFDQLLDVFNKQASAVVVLSAEVITSITWTTCNNSITGEVSATNADGEAALRHVEDEADYMALKKVELEEAMDNQEFTYTRSLTLEEATDATLFTVLSPIILHNNSCIFTRVDGGTTALYNESEECAASFVKKPVALIFGMGYVTNSAILPVFM</sequence>
<dbReference type="PANTHER" id="PTHR11548:SF2">
    <property type="entry name" value="THYMIDYLATE SYNTHASE"/>
    <property type="match status" value="1"/>
</dbReference>
<dbReference type="GO" id="GO:0006231">
    <property type="term" value="P:dTMP biosynthetic process"/>
    <property type="evidence" value="ECO:0007669"/>
    <property type="project" value="TreeGrafter"/>
</dbReference>
<dbReference type="GO" id="GO:0005739">
    <property type="term" value="C:mitochondrion"/>
    <property type="evidence" value="ECO:0007669"/>
    <property type="project" value="TreeGrafter"/>
</dbReference>
<dbReference type="GO" id="GO:0004146">
    <property type="term" value="F:dihydrofolate reductase activity"/>
    <property type="evidence" value="ECO:0007669"/>
    <property type="project" value="TreeGrafter"/>
</dbReference>
<dbReference type="Proteomes" id="UP001058974">
    <property type="component" value="Chromosome 2"/>
</dbReference>
<keyword evidence="2" id="KW-1185">Reference proteome</keyword>
<dbReference type="InterPro" id="IPR045097">
    <property type="entry name" value="Thymidate_synth/dCMP_Mease"/>
</dbReference>
<dbReference type="PANTHER" id="PTHR11548">
    <property type="entry name" value="THYMIDYLATE SYNTHASE 1"/>
    <property type="match status" value="1"/>
</dbReference>